<dbReference type="SMART" id="SM00857">
    <property type="entry name" value="Resolvase"/>
    <property type="match status" value="1"/>
</dbReference>
<keyword evidence="2" id="KW-0238">DNA-binding</keyword>
<evidence type="ECO:0000313" key="5">
    <source>
        <dbReference type="EMBL" id="GAA3771051.1"/>
    </source>
</evidence>
<dbReference type="RefSeq" id="WP_344783923.1">
    <property type="nucleotide sequence ID" value="NZ_BAABAF010000008.1"/>
</dbReference>
<dbReference type="CDD" id="cd03768">
    <property type="entry name" value="SR_ResInv"/>
    <property type="match status" value="1"/>
</dbReference>
<accession>A0ABP7GR25</accession>
<evidence type="ECO:0000256" key="1">
    <source>
        <dbReference type="ARBA" id="ARBA00009913"/>
    </source>
</evidence>
<dbReference type="PROSITE" id="PS51736">
    <property type="entry name" value="RECOMBINASES_3"/>
    <property type="match status" value="1"/>
</dbReference>
<dbReference type="SUPFAM" id="SSF53041">
    <property type="entry name" value="Resolvase-like"/>
    <property type="match status" value="1"/>
</dbReference>
<dbReference type="InterPro" id="IPR036162">
    <property type="entry name" value="Resolvase-like_N_sf"/>
</dbReference>
<reference evidence="6" key="1">
    <citation type="journal article" date="2019" name="Int. J. Syst. Evol. Microbiol.">
        <title>The Global Catalogue of Microorganisms (GCM) 10K type strain sequencing project: providing services to taxonomists for standard genome sequencing and annotation.</title>
        <authorList>
            <consortium name="The Broad Institute Genomics Platform"/>
            <consortium name="The Broad Institute Genome Sequencing Center for Infectious Disease"/>
            <person name="Wu L."/>
            <person name="Ma J."/>
        </authorList>
    </citation>
    <scope>NUCLEOTIDE SEQUENCE [LARGE SCALE GENOMIC DNA]</scope>
    <source>
        <strain evidence="6">JCM 16950</strain>
    </source>
</reference>
<proteinExistence type="inferred from homology"/>
<dbReference type="Gene3D" id="3.40.50.1390">
    <property type="entry name" value="Resolvase, N-terminal catalytic domain"/>
    <property type="match status" value="1"/>
</dbReference>
<organism evidence="5 6">
    <name type="scientific">Microbacterium kribbense</name>
    <dbReference type="NCBI Taxonomy" id="433645"/>
    <lineage>
        <taxon>Bacteria</taxon>
        <taxon>Bacillati</taxon>
        <taxon>Actinomycetota</taxon>
        <taxon>Actinomycetes</taxon>
        <taxon>Micrococcales</taxon>
        <taxon>Microbacteriaceae</taxon>
        <taxon>Microbacterium</taxon>
    </lineage>
</organism>
<dbReference type="InterPro" id="IPR009057">
    <property type="entry name" value="Homeodomain-like_sf"/>
</dbReference>
<comment type="similarity">
    <text evidence="1">Belongs to the site-specific recombinase resolvase family.</text>
</comment>
<dbReference type="InterPro" id="IPR006120">
    <property type="entry name" value="Resolvase_HTH_dom"/>
</dbReference>
<name>A0ABP7GR25_9MICO</name>
<keyword evidence="6" id="KW-1185">Reference proteome</keyword>
<dbReference type="Gene3D" id="1.10.10.60">
    <property type="entry name" value="Homeodomain-like"/>
    <property type="match status" value="1"/>
</dbReference>
<evidence type="ECO:0000256" key="3">
    <source>
        <dbReference type="ARBA" id="ARBA00023172"/>
    </source>
</evidence>
<dbReference type="InterPro" id="IPR050639">
    <property type="entry name" value="SSR_resolvase"/>
</dbReference>
<comment type="caution">
    <text evidence="5">The sequence shown here is derived from an EMBL/GenBank/DDBJ whole genome shotgun (WGS) entry which is preliminary data.</text>
</comment>
<dbReference type="EMBL" id="BAABAF010000008">
    <property type="protein sequence ID" value="GAA3771051.1"/>
    <property type="molecule type" value="Genomic_DNA"/>
</dbReference>
<gene>
    <name evidence="5" type="ORF">GCM10022240_24060</name>
</gene>
<dbReference type="Pfam" id="PF02796">
    <property type="entry name" value="HTH_7"/>
    <property type="match status" value="1"/>
</dbReference>
<evidence type="ECO:0000259" key="4">
    <source>
        <dbReference type="PROSITE" id="PS51736"/>
    </source>
</evidence>
<dbReference type="PANTHER" id="PTHR30461">
    <property type="entry name" value="DNA-INVERTASE FROM LAMBDOID PROPHAGE"/>
    <property type="match status" value="1"/>
</dbReference>
<dbReference type="PANTHER" id="PTHR30461:SF2">
    <property type="entry name" value="SERINE RECOMBINASE PINE-RELATED"/>
    <property type="match status" value="1"/>
</dbReference>
<feature type="domain" description="Resolvase/invertase-type recombinase catalytic" evidence="4">
    <location>
        <begin position="2"/>
        <end position="138"/>
    </location>
</feature>
<evidence type="ECO:0000256" key="2">
    <source>
        <dbReference type="ARBA" id="ARBA00023125"/>
    </source>
</evidence>
<dbReference type="Proteomes" id="UP001500540">
    <property type="component" value="Unassembled WGS sequence"/>
</dbReference>
<sequence length="187" mass="20461">MAKFGYVRTSTKDQNADLQRDAIAKVDGIKRVYADEGVSGTLASRPQWDALIDRLEEGDEVVIWKFDRIGRNTLNVLEAVQRITAKGATFRSLTENIDLNSGPMGQAMLTIMAAFAQLERDTIVQRTRAGLDAAKAKGRVGGRPSVVDLKKLATIKKLVNSGDHSRADIARMTGISQATLYRVISTL</sequence>
<dbReference type="SUPFAM" id="SSF46689">
    <property type="entry name" value="Homeodomain-like"/>
    <property type="match status" value="1"/>
</dbReference>
<evidence type="ECO:0000313" key="6">
    <source>
        <dbReference type="Proteomes" id="UP001500540"/>
    </source>
</evidence>
<protein>
    <submittedName>
        <fullName evidence="5">Recombinase family protein</fullName>
    </submittedName>
</protein>
<dbReference type="Pfam" id="PF00239">
    <property type="entry name" value="Resolvase"/>
    <property type="match status" value="1"/>
</dbReference>
<keyword evidence="3" id="KW-0233">DNA recombination</keyword>
<dbReference type="InterPro" id="IPR006119">
    <property type="entry name" value="Resolv_N"/>
</dbReference>